<evidence type="ECO:0000313" key="1">
    <source>
        <dbReference type="EMBL" id="DAD77319.1"/>
    </source>
</evidence>
<dbReference type="EMBL" id="BK014822">
    <property type="protein sequence ID" value="DAD77319.1"/>
    <property type="molecule type" value="Genomic_DNA"/>
</dbReference>
<reference evidence="1" key="1">
    <citation type="journal article" date="2021" name="Proc. Natl. Acad. Sci. U.S.A.">
        <title>A Catalog of Tens of Thousands of Viruses from Human Metagenomes Reveals Hidden Associations with Chronic Diseases.</title>
        <authorList>
            <person name="Tisza M.J."/>
            <person name="Buck C.B."/>
        </authorList>
    </citation>
    <scope>NUCLEOTIDE SEQUENCE</scope>
    <source>
        <strain evidence="1">CtEQg15</strain>
    </source>
</reference>
<protein>
    <submittedName>
        <fullName evidence="1">Uncharacterized protein</fullName>
    </submittedName>
</protein>
<name>A0A8S5M5E0_9CAUD</name>
<accession>A0A8S5M5E0</accession>
<proteinExistence type="predicted"/>
<sequence>MRVCFQGIKLHKAHFRKERPGIFKNALSG</sequence>
<organism evidence="1">
    <name type="scientific">Siphoviridae sp. ctEQg15</name>
    <dbReference type="NCBI Taxonomy" id="2826205"/>
    <lineage>
        <taxon>Viruses</taxon>
        <taxon>Duplodnaviria</taxon>
        <taxon>Heunggongvirae</taxon>
        <taxon>Uroviricota</taxon>
        <taxon>Caudoviricetes</taxon>
    </lineage>
</organism>